<dbReference type="Gene3D" id="2.50.20.20">
    <property type="match status" value="1"/>
</dbReference>
<sequence length="421" mass="46561">MDNNSNNTSQKSNPNLDDLSQGVPEDMKLDQVPSDIAELPHVVTQPLPSDQNPSNQGFGVGEFSQKRRGFKVFPIGLILFFALLLLAGGGLYAVAYERVDLGNKNLQKSIASLVQGLPFTPKTPRYVLEKAYDAQKNVDSVSFNLSVALSSGSFSMLGLGSIDMQFMGDLDYRDLDNLKTKLNLTVLKEFNMDIISINDKSYLRVNKVPSLILSFIGISNDQVSPFLGRWIEVNKDELLGVDSGISTQGATPSMEEEIQKSLELILEEKVLSNLEMTEESLDGKKSYKFHFQPNSELFDYIMEKLSEFEKNGSKPSDYKASEFLKDLKVDLWVDGSSFYITKVSMSTILDSGTGYSSGGVINDDPLSILGNSQQFDVAIVMLLTNHGKDLNISAPSGAEPLDQFMKSFESMFVSEYNLPSF</sequence>
<comment type="caution">
    <text evidence="2">The sequence shown here is derived from an EMBL/GenBank/DDBJ whole genome shotgun (WGS) entry which is preliminary data.</text>
</comment>
<dbReference type="Proteomes" id="UP000177082">
    <property type="component" value="Unassembled WGS sequence"/>
</dbReference>
<feature type="region of interest" description="Disordered" evidence="1">
    <location>
        <begin position="1"/>
        <end position="31"/>
    </location>
</feature>
<gene>
    <name evidence="2" type="ORF">A2961_05145</name>
</gene>
<accession>A0A1F8BDU6</accession>
<evidence type="ECO:0000313" key="3">
    <source>
        <dbReference type="Proteomes" id="UP000177082"/>
    </source>
</evidence>
<reference evidence="2 3" key="1">
    <citation type="journal article" date="2016" name="Nat. Commun.">
        <title>Thousands of microbial genomes shed light on interconnected biogeochemical processes in an aquifer system.</title>
        <authorList>
            <person name="Anantharaman K."/>
            <person name="Brown C.T."/>
            <person name="Hug L.A."/>
            <person name="Sharon I."/>
            <person name="Castelle C.J."/>
            <person name="Probst A.J."/>
            <person name="Thomas B.C."/>
            <person name="Singh A."/>
            <person name="Wilkins M.J."/>
            <person name="Karaoz U."/>
            <person name="Brodie E.L."/>
            <person name="Williams K.H."/>
            <person name="Hubbard S.S."/>
            <person name="Banfield J.F."/>
        </authorList>
    </citation>
    <scope>NUCLEOTIDE SEQUENCE [LARGE SCALE GENOMIC DNA]</scope>
</reference>
<feature type="compositionally biased region" description="Polar residues" evidence="1">
    <location>
        <begin position="1"/>
        <end position="15"/>
    </location>
</feature>
<dbReference type="EMBL" id="MGHF01000029">
    <property type="protein sequence ID" value="OGM62130.1"/>
    <property type="molecule type" value="Genomic_DNA"/>
</dbReference>
<dbReference type="AlphaFoldDB" id="A0A1F8BDU6"/>
<name>A0A1F8BDU6_9BACT</name>
<evidence type="ECO:0000256" key="1">
    <source>
        <dbReference type="SAM" id="MobiDB-lite"/>
    </source>
</evidence>
<organism evidence="2 3">
    <name type="scientific">Candidatus Woesebacteria bacterium RIFCSPLOWO2_01_FULL_39_21</name>
    <dbReference type="NCBI Taxonomy" id="1802519"/>
    <lineage>
        <taxon>Bacteria</taxon>
        <taxon>Candidatus Woeseibacteriota</taxon>
    </lineage>
</organism>
<dbReference type="STRING" id="1802519.A2961_05145"/>
<protein>
    <submittedName>
        <fullName evidence="2">Uncharacterized protein</fullName>
    </submittedName>
</protein>
<evidence type="ECO:0000313" key="2">
    <source>
        <dbReference type="EMBL" id="OGM62130.1"/>
    </source>
</evidence>
<proteinExistence type="predicted"/>